<proteinExistence type="predicted"/>
<reference evidence="2" key="1">
    <citation type="submission" date="2024-07" db="EMBL/GenBank/DDBJ databases">
        <title>Identification and characteristics of an arsenic-resistant bacterial isolate, which belongs to a novel species.</title>
        <authorList>
            <person name="Juszczyk A."/>
            <person name="Kowalczyk A."/>
            <person name="Was K."/>
            <person name="Kosowicz W."/>
            <person name="Budzyn A."/>
            <person name="Latowski D."/>
        </authorList>
    </citation>
    <scope>NUCLEOTIDE SEQUENCE</scope>
    <source>
        <strain evidence="2">As8PL</strain>
    </source>
</reference>
<sequence length="173" mass="20064">MTIYLLIFSFILHGVTILLMLTLAKKVSVTDSFDPERGEKVKQEIEDMLFAYTVEMKEENERLLKEIKQLKKEPHTSEQKTKSVRAEVPQNKQAEPSLSTRPLQLTEQDEQEEQKYNDYSPPDINEEDPATIFEQSDTANVLMLAKRGMNEEQIAKQLNIGKGEVELILKFYR</sequence>
<dbReference type="RefSeq" id="WP_368504078.1">
    <property type="nucleotide sequence ID" value="NZ_CP162551.1"/>
</dbReference>
<evidence type="ECO:0008006" key="3">
    <source>
        <dbReference type="Google" id="ProtNLM"/>
    </source>
</evidence>
<accession>A0AB39BT69</accession>
<dbReference type="InterPro" id="IPR046118">
    <property type="entry name" value="DUF6115"/>
</dbReference>
<feature type="compositionally biased region" description="Polar residues" evidence="1">
    <location>
        <begin position="90"/>
        <end position="102"/>
    </location>
</feature>
<feature type="region of interest" description="Disordered" evidence="1">
    <location>
        <begin position="68"/>
        <end position="123"/>
    </location>
</feature>
<feature type="compositionally biased region" description="Basic and acidic residues" evidence="1">
    <location>
        <begin position="68"/>
        <end position="85"/>
    </location>
</feature>
<dbReference type="Pfam" id="PF19610">
    <property type="entry name" value="DUF6115"/>
    <property type="match status" value="1"/>
</dbReference>
<dbReference type="AlphaFoldDB" id="A0AB39BT69"/>
<gene>
    <name evidence="2" type="ORF">AB3N04_18675</name>
</gene>
<dbReference type="EMBL" id="CP162551">
    <property type="protein sequence ID" value="XDI36675.1"/>
    <property type="molecule type" value="Genomic_DNA"/>
</dbReference>
<evidence type="ECO:0000256" key="1">
    <source>
        <dbReference type="SAM" id="MobiDB-lite"/>
    </source>
</evidence>
<evidence type="ECO:0000313" key="2">
    <source>
        <dbReference type="EMBL" id="XDI36675.1"/>
    </source>
</evidence>
<name>A0AB39BT69_9BACI</name>
<protein>
    <recommendedName>
        <fullName evidence="3">Coupling factor for flagellin transcription and translation</fullName>
    </recommendedName>
</protein>
<organism evidence="2">
    <name type="scientific">Alkalihalophilus sp. As8PL</name>
    <dbReference type="NCBI Taxonomy" id="3237103"/>
    <lineage>
        <taxon>Bacteria</taxon>
        <taxon>Bacillati</taxon>
        <taxon>Bacillota</taxon>
        <taxon>Bacilli</taxon>
        <taxon>Bacillales</taxon>
        <taxon>Bacillaceae</taxon>
        <taxon>Alkalihalophilus</taxon>
    </lineage>
</organism>